<dbReference type="SMART" id="SM00089">
    <property type="entry name" value="PKD"/>
    <property type="match status" value="3"/>
</dbReference>
<dbReference type="InterPro" id="IPR011635">
    <property type="entry name" value="CARDB"/>
</dbReference>
<dbReference type="GeneID" id="87783622"/>
<dbReference type="CDD" id="cd00146">
    <property type="entry name" value="PKD"/>
    <property type="match status" value="3"/>
</dbReference>
<dbReference type="Gene3D" id="2.130.10.10">
    <property type="entry name" value="YVTN repeat-like/Quinoprotein amine dehydrogenase"/>
    <property type="match status" value="2"/>
</dbReference>
<feature type="domain" description="PKD" evidence="1">
    <location>
        <begin position="1018"/>
        <end position="1074"/>
    </location>
</feature>
<dbReference type="PANTHER" id="PTHR34512:SF30">
    <property type="entry name" value="OUTER MEMBRANE PROTEIN ASSEMBLY FACTOR BAMB"/>
    <property type="match status" value="1"/>
</dbReference>
<organism evidence="2 3">
    <name type="scientific">Methanosarcina barkeri str. Wiesmoor</name>
    <dbReference type="NCBI Taxonomy" id="1434109"/>
    <lineage>
        <taxon>Archaea</taxon>
        <taxon>Methanobacteriati</taxon>
        <taxon>Methanobacteriota</taxon>
        <taxon>Stenosarchaea group</taxon>
        <taxon>Methanomicrobia</taxon>
        <taxon>Methanosarcinales</taxon>
        <taxon>Methanosarcinaceae</taxon>
        <taxon>Methanosarcina</taxon>
    </lineage>
</organism>
<dbReference type="InterPro" id="IPR035986">
    <property type="entry name" value="PKD_dom_sf"/>
</dbReference>
<evidence type="ECO:0000259" key="1">
    <source>
        <dbReference type="PROSITE" id="PS50093"/>
    </source>
</evidence>
<dbReference type="PATRIC" id="fig|1434109.4.peg.3583"/>
<dbReference type="Gene3D" id="2.40.128.630">
    <property type="match status" value="1"/>
</dbReference>
<feature type="domain" description="PKD" evidence="1">
    <location>
        <begin position="454"/>
        <end position="538"/>
    </location>
</feature>
<dbReference type="Pfam" id="PF13360">
    <property type="entry name" value="PQQ_2"/>
    <property type="match status" value="2"/>
</dbReference>
<dbReference type="Gene3D" id="2.60.40.10">
    <property type="entry name" value="Immunoglobulins"/>
    <property type="match status" value="4"/>
</dbReference>
<dbReference type="SUPFAM" id="SSF49299">
    <property type="entry name" value="PKD domain"/>
    <property type="match status" value="3"/>
</dbReference>
<evidence type="ECO:0000313" key="2">
    <source>
        <dbReference type="EMBL" id="AKB51998.1"/>
    </source>
</evidence>
<proteinExistence type="predicted"/>
<dbReference type="Pfam" id="PF07705">
    <property type="entry name" value="CARDB"/>
    <property type="match status" value="1"/>
</dbReference>
<feature type="domain" description="PKD" evidence="1">
    <location>
        <begin position="539"/>
        <end position="604"/>
    </location>
</feature>
<dbReference type="InterPro" id="IPR002372">
    <property type="entry name" value="PQQ_rpt_dom"/>
</dbReference>
<name>A0A0E3QPT9_METBA</name>
<dbReference type="PROSITE" id="PS50093">
    <property type="entry name" value="PKD"/>
    <property type="match status" value="3"/>
</dbReference>
<dbReference type="Gene3D" id="2.40.10.480">
    <property type="match status" value="3"/>
</dbReference>
<gene>
    <name evidence="2" type="ORF">MSBRW_2745</name>
</gene>
<reference evidence="2 3" key="1">
    <citation type="submission" date="2014-07" db="EMBL/GenBank/DDBJ databases">
        <title>Methanogenic archaea and the global carbon cycle.</title>
        <authorList>
            <person name="Henriksen J.R."/>
            <person name="Luke J."/>
            <person name="Reinhart S."/>
            <person name="Benedict M.N."/>
            <person name="Youngblut N.D."/>
            <person name="Metcalf M.E."/>
            <person name="Whitaker R.J."/>
            <person name="Metcalf W.W."/>
        </authorList>
    </citation>
    <scope>NUCLEOTIDE SEQUENCE [LARGE SCALE GENOMIC DNA]</scope>
    <source>
        <strain evidence="2 3">Wiesmoor</strain>
    </source>
</reference>
<dbReference type="InterPro" id="IPR022409">
    <property type="entry name" value="PKD/Chitinase_dom"/>
</dbReference>
<dbReference type="InterPro" id="IPR011047">
    <property type="entry name" value="Quinoprotein_ADH-like_sf"/>
</dbReference>
<dbReference type="HOGENOM" id="CLU_001188_0_0_2"/>
<dbReference type="SMART" id="SM00564">
    <property type="entry name" value="PQQ"/>
    <property type="match status" value="9"/>
</dbReference>
<sequence length="1311" mass="140747">MKKMKSKIPILCTILLLMMAIIPASAMTSDWLLGGGSSGGEGGETPVAVAPMPDSSDTVMFKNNLYHTGVTSQAGPIDDPDLIWSTHTGYMNTDPLVLDDLLVSVCSHNISVHNITTGEYIWNTVTSGENLGPACYGNGTIFYPESSRGKLSAYDIRNGDLLWNITGLGGSYSQLNTPVVYEDHRIYFGTCYGNPSAYYCYYDNGTQCWSYEGDGYYWAGAAVIGDYLVFGGEDMNLTSLNKNTGELVDEINVSAVFSIPNSGSQIQSSVSYDENSSRCYFTTTSGYCCVIGFDKSTGKFVRTDKASHSIGPSTSTPAIYNGRLYVGVGKMFKSGGEPCLFCLNASDLSEIWKYTANGIIQSSPTVSTYYENSTGDIYIYFTTNVKNGTVYCLRDNASNTDAMEVWHWTPPESMQQYVLGGAVIKQGYLFFGNNEWKGAAGCTFALKRSDSNPVVADFSAENTFGKAPLNVSFTDESTGYGIDGWLWDFGDNTTSNETNPYHIYENNGLYTVSLTVIGSGSSNTSTRTGLINVTDQITPVADFSYSVSGTQSPVSVEFTDTSYNTNSATTWSWDFGDNTTSNLQNPTHQYAEDGTYSVTLTVSSQYESNTVKKSGIIIVEPWNVPEWATNDSWPQFQKDAQHSGFSEGSAPSTATRLWVSDNIGAVRSSSVAVSGGRIFVNCNDNDTGMSVIRSLNQQTGAVLTDHGEADGGGFYGSWSSPVYDDGKVWCGLNNYPEGTTYNSVNGGTMVADGKVFSSNWKGNQYFCFEESTGEELWNFSAPVSSYAQSCPAYKDDKVYVLYWHGFSDDGENLVYCLNADTGEEIWKHANISSNPCGSPMITDDAVYFTTYNPEGESAQLYALNITDGSVLWSNTSITGTDSTPAYAYGNIYVSSGYSRYITYCFNATTGELVWETDPKDNIGFWTCSPAAADGKVYVGTGGSGLVCLDAYTGELIWQDKGGGSTPAIVDGVVYSVGKDGKVYAYSSSQSVADFTANTISGEAPLTVNFTDQSNGAESWSWDFDGDGNVDSTEQNPAHTYTAADNYTVNLTVTNAEGSNSKVKTDYITVTDSSTLGDQPDLIVSSIIPPSGVNANTSCNIGATINNIGASDAVIFNATLSVNGAVVDTSTVSGIVSGSSTAVNFSWKPVKSGDYSVKVSADAGDVIAESNETNNELTDSITVEEASSGSQKGSSSVSLNVTIIPVISLEVSPSALDFGELYPGKNSELQYLNLKNRGSCDVNVTAIVCDFSAGDELFSQGLMLDSQLWDNYWKVVGRNSQENTSVALQVPTDYAGSGNKKGTITFWAEAAE</sequence>
<protein>
    <submittedName>
        <fullName evidence="2">Cell surface protein</fullName>
    </submittedName>
</protein>
<dbReference type="InterPro" id="IPR018391">
    <property type="entry name" value="PQQ_b-propeller_rpt"/>
</dbReference>
<dbReference type="InterPro" id="IPR013783">
    <property type="entry name" value="Ig-like_fold"/>
</dbReference>
<dbReference type="PANTHER" id="PTHR34512">
    <property type="entry name" value="CELL SURFACE PROTEIN"/>
    <property type="match status" value="1"/>
</dbReference>
<dbReference type="InterPro" id="IPR000601">
    <property type="entry name" value="PKD_dom"/>
</dbReference>
<dbReference type="EMBL" id="CP009526">
    <property type="protein sequence ID" value="AKB51998.1"/>
    <property type="molecule type" value="Genomic_DNA"/>
</dbReference>
<dbReference type="FunFam" id="2.60.40.10:FF:000270">
    <property type="entry name" value="Cell surface protein"/>
    <property type="match status" value="3"/>
</dbReference>
<evidence type="ECO:0000313" key="3">
    <source>
        <dbReference type="Proteomes" id="UP000033038"/>
    </source>
</evidence>
<dbReference type="InterPro" id="IPR015943">
    <property type="entry name" value="WD40/YVTN_repeat-like_dom_sf"/>
</dbReference>
<dbReference type="KEGG" id="mbw:MSBRW_2745"/>
<dbReference type="SUPFAM" id="SSF50998">
    <property type="entry name" value="Quinoprotein alcohol dehydrogenase-like"/>
    <property type="match status" value="4"/>
</dbReference>
<accession>A0A0E3QPT9</accession>
<dbReference type="Proteomes" id="UP000033038">
    <property type="component" value="Chromosome"/>
</dbReference>
<dbReference type="RefSeq" id="WP_011306971.1">
    <property type="nucleotide sequence ID" value="NZ_CP009526.1"/>
</dbReference>
<dbReference type="Pfam" id="PF18911">
    <property type="entry name" value="PKD_4"/>
    <property type="match status" value="3"/>
</dbReference>